<accession>A0A1Y2EI76</accession>
<proteinExistence type="predicted"/>
<reference evidence="1 2" key="1">
    <citation type="submission" date="2016-07" db="EMBL/GenBank/DDBJ databases">
        <title>Pervasive Adenine N6-methylation of Active Genes in Fungi.</title>
        <authorList>
            <consortium name="DOE Joint Genome Institute"/>
            <person name="Mondo S.J."/>
            <person name="Dannebaum R.O."/>
            <person name="Kuo R.C."/>
            <person name="Labutti K."/>
            <person name="Haridas S."/>
            <person name="Kuo A."/>
            <person name="Salamov A."/>
            <person name="Ahrendt S.R."/>
            <person name="Lipzen A."/>
            <person name="Sullivan W."/>
            <person name="Andreopoulos W.B."/>
            <person name="Clum A."/>
            <person name="Lindquist E."/>
            <person name="Daum C."/>
            <person name="Ramamoorthy G.K."/>
            <person name="Gryganskyi A."/>
            <person name="Culley D."/>
            <person name="Magnuson J.K."/>
            <person name="James T.Y."/>
            <person name="O'Malley M.A."/>
            <person name="Stajich J.E."/>
            <person name="Spatafora J.W."/>
            <person name="Visel A."/>
            <person name="Grigoriev I.V."/>
        </authorList>
    </citation>
    <scope>NUCLEOTIDE SEQUENCE [LARGE SCALE GENOMIC DNA]</scope>
    <source>
        <strain evidence="1 2">CBS 129021</strain>
    </source>
</reference>
<evidence type="ECO:0000313" key="2">
    <source>
        <dbReference type="Proteomes" id="UP000193689"/>
    </source>
</evidence>
<name>A0A1Y2EI76_9PEZI</name>
<dbReference type="RefSeq" id="XP_040720870.1">
    <property type="nucleotide sequence ID" value="XM_040862832.1"/>
</dbReference>
<protein>
    <submittedName>
        <fullName evidence="1">Uncharacterized protein</fullName>
    </submittedName>
</protein>
<dbReference type="Proteomes" id="UP000193689">
    <property type="component" value="Unassembled WGS sequence"/>
</dbReference>
<gene>
    <name evidence="1" type="ORF">BCR38DRAFT_470277</name>
</gene>
<organism evidence="1 2">
    <name type="scientific">Pseudomassariella vexata</name>
    <dbReference type="NCBI Taxonomy" id="1141098"/>
    <lineage>
        <taxon>Eukaryota</taxon>
        <taxon>Fungi</taxon>
        <taxon>Dikarya</taxon>
        <taxon>Ascomycota</taxon>
        <taxon>Pezizomycotina</taxon>
        <taxon>Sordariomycetes</taxon>
        <taxon>Xylariomycetidae</taxon>
        <taxon>Amphisphaeriales</taxon>
        <taxon>Pseudomassariaceae</taxon>
        <taxon>Pseudomassariella</taxon>
    </lineage>
</organism>
<sequence>MAQRRRSTPSLSGMVLVSECAYANGTVFQLSKRVYQDYGLAKAALLSSRDNAKFDEFAKRDGVPVATRTVFDGLPAKRAVYIEHRGGPDRSRPVDCNRFHFYDNCCHLPRTPDQRTAH</sequence>
<dbReference type="GeneID" id="63779044"/>
<comment type="caution">
    <text evidence="1">The sequence shown here is derived from an EMBL/GenBank/DDBJ whole genome shotgun (WGS) entry which is preliminary data.</text>
</comment>
<dbReference type="AlphaFoldDB" id="A0A1Y2EI76"/>
<keyword evidence="2" id="KW-1185">Reference proteome</keyword>
<evidence type="ECO:0000313" key="1">
    <source>
        <dbReference type="EMBL" id="ORY71278.1"/>
    </source>
</evidence>
<dbReference type="EMBL" id="MCFJ01000001">
    <property type="protein sequence ID" value="ORY71278.1"/>
    <property type="molecule type" value="Genomic_DNA"/>
</dbReference>
<dbReference type="InParanoid" id="A0A1Y2EI76"/>